<keyword evidence="12" id="KW-1185">Reference proteome</keyword>
<evidence type="ECO:0000259" key="10">
    <source>
        <dbReference type="Pfam" id="PF00291"/>
    </source>
</evidence>
<protein>
    <recommendedName>
        <fullName evidence="7">N-(2-amino-2-carboxyethyl)-L-glutamate synthase</fullName>
        <ecNumber evidence="6">2.5.1.140</ecNumber>
    </recommendedName>
</protein>
<sequence length="340" mass="34997">MSSSARVHPSLSDAIGNTPVIALTRLFDRSDVSLFAKLEALNPGGSAKDRSAQGMLDDALATGRLRPGGTVVESSSGNLGVALARACTIAGVHFVCVVDSRANRSTVQTIQALGGEISLVSEPDPVTGDLLTARHARVRKLLTTIDGAISLDQYANPANPRAHRDGTMTELAQALDQDIDVLLVATSTTGTIGGCQAYLREHEMDTTLVAVDAQGSVLFDGTAGPRLLPGMGAGLVTRLSGQVQPDRVVRVSDAQCVAGCRALAAREGILAGASAGGVVWALGALLPELDAGAQVAVVLHDGGMAYLPTVYDDSWVHEQLGLDRPALDALVAELPRAGGA</sequence>
<evidence type="ECO:0000256" key="9">
    <source>
        <dbReference type="ARBA" id="ARBA00022898"/>
    </source>
</evidence>
<comment type="similarity">
    <text evidence="4">Belongs to the cysteine synthase/cystathionine beta-synthase family. SbnA subfamily.</text>
</comment>
<dbReference type="InterPro" id="IPR023927">
    <property type="entry name" value="SbnA"/>
</dbReference>
<dbReference type="RefSeq" id="WP_343872570.1">
    <property type="nucleotide sequence ID" value="NZ_BAAAIX010000009.1"/>
</dbReference>
<dbReference type="Gene3D" id="3.40.50.1100">
    <property type="match status" value="2"/>
</dbReference>
<evidence type="ECO:0000256" key="3">
    <source>
        <dbReference type="ARBA" id="ARBA00004924"/>
    </source>
</evidence>
<dbReference type="EC" id="2.5.1.140" evidence="6"/>
<comment type="pathway">
    <text evidence="3">Siderophore biosynthesis.</text>
</comment>
<dbReference type="CDD" id="cd01561">
    <property type="entry name" value="CBS_like"/>
    <property type="match status" value="1"/>
</dbReference>
<organism evidence="11 12">
    <name type="scientific">Luteococcus peritonei</name>
    <dbReference type="NCBI Taxonomy" id="88874"/>
    <lineage>
        <taxon>Bacteria</taxon>
        <taxon>Bacillati</taxon>
        <taxon>Actinomycetota</taxon>
        <taxon>Actinomycetes</taxon>
        <taxon>Propionibacteriales</taxon>
        <taxon>Propionibacteriaceae</taxon>
        <taxon>Luteococcus</taxon>
    </lineage>
</organism>
<comment type="cofactor">
    <cofactor evidence="1">
        <name>pyridoxal 5'-phosphate</name>
        <dbReference type="ChEBI" id="CHEBI:597326"/>
    </cofactor>
</comment>
<reference evidence="12" key="1">
    <citation type="journal article" date="2019" name="Int. J. Syst. Evol. Microbiol.">
        <title>The Global Catalogue of Microorganisms (GCM) 10K type strain sequencing project: providing services to taxonomists for standard genome sequencing and annotation.</title>
        <authorList>
            <consortium name="The Broad Institute Genomics Platform"/>
            <consortium name="The Broad Institute Genome Sequencing Center for Infectious Disease"/>
            <person name="Wu L."/>
            <person name="Ma J."/>
        </authorList>
    </citation>
    <scope>NUCLEOTIDE SEQUENCE [LARGE SCALE GENOMIC DNA]</scope>
    <source>
        <strain evidence="12">CAIM 431</strain>
    </source>
</reference>
<dbReference type="InterPro" id="IPR001926">
    <property type="entry name" value="TrpB-like_PALP"/>
</dbReference>
<dbReference type="PROSITE" id="PS00901">
    <property type="entry name" value="CYS_SYNTHASE"/>
    <property type="match status" value="1"/>
</dbReference>
<evidence type="ECO:0000256" key="5">
    <source>
        <dbReference type="ARBA" id="ARBA00011738"/>
    </source>
</evidence>
<dbReference type="InterPro" id="IPR036052">
    <property type="entry name" value="TrpB-like_PALP_sf"/>
</dbReference>
<dbReference type="InterPro" id="IPR050214">
    <property type="entry name" value="Cys_Synth/Cystath_Beta-Synth"/>
</dbReference>
<comment type="caution">
    <text evidence="11">The sequence shown here is derived from an EMBL/GenBank/DDBJ whole genome shotgun (WGS) entry which is preliminary data.</text>
</comment>
<feature type="domain" description="Tryptophan synthase beta chain-like PALP" evidence="10">
    <location>
        <begin position="12"/>
        <end position="300"/>
    </location>
</feature>
<dbReference type="SUPFAM" id="SSF53686">
    <property type="entry name" value="Tryptophan synthase beta subunit-like PLP-dependent enzymes"/>
    <property type="match status" value="1"/>
</dbReference>
<comment type="subunit">
    <text evidence="5">Homodimer.</text>
</comment>
<keyword evidence="9" id="KW-0663">Pyridoxal phosphate</keyword>
<dbReference type="Pfam" id="PF00291">
    <property type="entry name" value="PALP"/>
    <property type="match status" value="1"/>
</dbReference>
<dbReference type="EMBL" id="JBHUFZ010000011">
    <property type="protein sequence ID" value="MFD1889536.1"/>
    <property type="molecule type" value="Genomic_DNA"/>
</dbReference>
<keyword evidence="8" id="KW-0808">Transferase</keyword>
<evidence type="ECO:0000256" key="4">
    <source>
        <dbReference type="ARBA" id="ARBA00008519"/>
    </source>
</evidence>
<evidence type="ECO:0000256" key="2">
    <source>
        <dbReference type="ARBA" id="ARBA00004056"/>
    </source>
</evidence>
<accession>A0ABW4RTE4</accession>
<evidence type="ECO:0000313" key="12">
    <source>
        <dbReference type="Proteomes" id="UP001597326"/>
    </source>
</evidence>
<dbReference type="InterPro" id="IPR001216">
    <property type="entry name" value="P-phosphate_BS"/>
</dbReference>
<evidence type="ECO:0000313" key="11">
    <source>
        <dbReference type="EMBL" id="MFD1889536.1"/>
    </source>
</evidence>
<evidence type="ECO:0000256" key="1">
    <source>
        <dbReference type="ARBA" id="ARBA00001933"/>
    </source>
</evidence>
<comment type="function">
    <text evidence="2">Catalyzes the synthesis of N-((2S)-2-amino-2-carboxyethyl)-L-glutamate (ACEGA) from O-phospho-L-serine and L-glutamate. Involved in the biosynthesis of L-2,3-diaminopropionic acid (L-Dap), a precursor of staphyloferrin B and antibiotics.</text>
</comment>
<dbReference type="Proteomes" id="UP001597326">
    <property type="component" value="Unassembled WGS sequence"/>
</dbReference>
<dbReference type="NCBIfam" id="TIGR03945">
    <property type="entry name" value="PLP_SbnA_fam"/>
    <property type="match status" value="1"/>
</dbReference>
<evidence type="ECO:0000256" key="8">
    <source>
        <dbReference type="ARBA" id="ARBA00022679"/>
    </source>
</evidence>
<name>A0ABW4RTE4_9ACTN</name>
<evidence type="ECO:0000256" key="6">
    <source>
        <dbReference type="ARBA" id="ARBA00012331"/>
    </source>
</evidence>
<evidence type="ECO:0000256" key="7">
    <source>
        <dbReference type="ARBA" id="ARBA00016985"/>
    </source>
</evidence>
<gene>
    <name evidence="11" type="primary">sbnA</name>
    <name evidence="11" type="ORF">ACFSCS_04940</name>
</gene>
<proteinExistence type="inferred from homology"/>
<dbReference type="PANTHER" id="PTHR10314">
    <property type="entry name" value="CYSTATHIONINE BETA-SYNTHASE"/>
    <property type="match status" value="1"/>
</dbReference>